<sequence>MSRRHVRVVHLPTANTEAWIASLRRGAETGGWAFHTHDWGEDAPALEDGRSTLVAGYWDLAPEGPPTDWIVQVASPAQVVAAVATNHEMSEHDILYEASLRLAAADIALLNGATRASVDDSELDVPGLGVVTRMEDGGKTSPAVDALPLDIYSALPAEEHAAAIWHAEIFNYPDAPATPGILPLVGRRRLLLNGPNITIPAGRWTLVADVTVEASPVADLLMEWGRGDDVTGFRHVFGVPGRYRIEITHDWTWYGTADFRVSLMMPALDGEFILHDVKVRRERRLPGA</sequence>
<gene>
    <name evidence="1" type="ORF">P0Y50_04845</name>
</gene>
<evidence type="ECO:0000313" key="2">
    <source>
        <dbReference type="Proteomes" id="UP001213664"/>
    </source>
</evidence>
<proteinExistence type="predicted"/>
<dbReference type="AlphaFoldDB" id="A0AAJ6BMF0"/>
<name>A0AAJ6BMF0_9CAUL</name>
<organism evidence="1 2">
    <name type="scientific">Candidatus Brevundimonas colombiensis</name>
    <dbReference type="NCBI Taxonomy" id="3121376"/>
    <lineage>
        <taxon>Bacteria</taxon>
        <taxon>Pseudomonadati</taxon>
        <taxon>Pseudomonadota</taxon>
        <taxon>Alphaproteobacteria</taxon>
        <taxon>Caulobacterales</taxon>
        <taxon>Caulobacteraceae</taxon>
        <taxon>Brevundimonas</taxon>
    </lineage>
</organism>
<protein>
    <submittedName>
        <fullName evidence="1">Uncharacterized protein</fullName>
    </submittedName>
</protein>
<reference evidence="1" key="1">
    <citation type="submission" date="2023-03" db="EMBL/GenBank/DDBJ databases">
        <title>Andean soil-derived lignocellulolytic bacterial consortium as a source of novel taxa and putative plastic-active enzymes.</title>
        <authorList>
            <person name="Diaz-Garcia L."/>
            <person name="Chuvochina M."/>
            <person name="Feuerriegel G."/>
            <person name="Bunk B."/>
            <person name="Sproer C."/>
            <person name="Streit W.R."/>
            <person name="Rodriguez L.M."/>
            <person name="Overmann J."/>
            <person name="Jimenez D.J."/>
        </authorList>
    </citation>
    <scope>NUCLEOTIDE SEQUENCE</scope>
    <source>
        <strain evidence="1">MAG 833</strain>
    </source>
</reference>
<evidence type="ECO:0000313" key="1">
    <source>
        <dbReference type="EMBL" id="WEK40939.1"/>
    </source>
</evidence>
<accession>A0AAJ6BMF0</accession>
<dbReference type="Proteomes" id="UP001213664">
    <property type="component" value="Chromosome"/>
</dbReference>
<dbReference type="EMBL" id="CP119326">
    <property type="protein sequence ID" value="WEK40939.1"/>
    <property type="molecule type" value="Genomic_DNA"/>
</dbReference>